<dbReference type="RefSeq" id="WP_290269371.1">
    <property type="nucleotide sequence ID" value="NZ_JAUFQP010000007.1"/>
</dbReference>
<evidence type="ECO:0000313" key="2">
    <source>
        <dbReference type="EMBL" id="MFB9103656.1"/>
    </source>
</evidence>
<accession>A0ABV5GVJ3</accession>
<name>A0ABV5GVJ3_9FLAO</name>
<keyword evidence="3" id="KW-1185">Reference proteome</keyword>
<sequence>MKHIYKWFFCVLLFGCSTNDNNLLEDHSYRGGYIEFQEVPTVFNYDFLKIDSFNIESKLIDANNNATKYSLALIHEDNEVLDFVVFNAFPANLSIDFPTILNALGLTMADVDETDEFRFVATVTTPDGIYSGEVPDFNSTTNENEGGNTVPRLLINTTKQAMDFTVRFFVPPPKKLRGTSFEEPETNDANYTRPAAVQDVDGELLNNTGERPVMYVAKGTGVDDEIGFRTFFTSTGNGAGDNGFVSEPIGVTTSTTQVGSYPDGVQGYQIEDADGLIKLVFDKVVIDPGVNPSTGVQIKYFLADTSWETIDFLHIYVEIEKAGGVIEVRDLVDLRADAMEDFMGRWNTVGTNFLQNVVSYTLTIDAEANQPTERFFFDEMLVFVPEE</sequence>
<feature type="region of interest" description="Disordered" evidence="1">
    <location>
        <begin position="131"/>
        <end position="150"/>
    </location>
</feature>
<gene>
    <name evidence="2" type="ORF">ACFFU1_02000</name>
</gene>
<reference evidence="2 3" key="1">
    <citation type="submission" date="2024-09" db="EMBL/GenBank/DDBJ databases">
        <authorList>
            <person name="Sun Q."/>
            <person name="Mori K."/>
        </authorList>
    </citation>
    <scope>NUCLEOTIDE SEQUENCE [LARGE SCALE GENOMIC DNA]</scope>
    <source>
        <strain evidence="2 3">CECT 8300</strain>
    </source>
</reference>
<dbReference type="EMBL" id="JBHMFA010000001">
    <property type="protein sequence ID" value="MFB9103656.1"/>
    <property type="molecule type" value="Genomic_DNA"/>
</dbReference>
<comment type="caution">
    <text evidence="2">The sequence shown here is derived from an EMBL/GenBank/DDBJ whole genome shotgun (WGS) entry which is preliminary data.</text>
</comment>
<feature type="compositionally biased region" description="Low complexity" evidence="1">
    <location>
        <begin position="140"/>
        <end position="149"/>
    </location>
</feature>
<organism evidence="2 3">
    <name type="scientific">Algibacter miyuki</name>
    <dbReference type="NCBI Taxonomy" id="1306933"/>
    <lineage>
        <taxon>Bacteria</taxon>
        <taxon>Pseudomonadati</taxon>
        <taxon>Bacteroidota</taxon>
        <taxon>Flavobacteriia</taxon>
        <taxon>Flavobacteriales</taxon>
        <taxon>Flavobacteriaceae</taxon>
        <taxon>Algibacter</taxon>
    </lineage>
</organism>
<evidence type="ECO:0000256" key="1">
    <source>
        <dbReference type="SAM" id="MobiDB-lite"/>
    </source>
</evidence>
<proteinExistence type="predicted"/>
<protein>
    <submittedName>
        <fullName evidence="2">Uncharacterized protein</fullName>
    </submittedName>
</protein>
<dbReference type="Proteomes" id="UP001589590">
    <property type="component" value="Unassembled WGS sequence"/>
</dbReference>
<evidence type="ECO:0000313" key="3">
    <source>
        <dbReference type="Proteomes" id="UP001589590"/>
    </source>
</evidence>